<organism evidence="3 4">
    <name type="scientific">Maricaulis virginensis</name>
    <dbReference type="NCBI Taxonomy" id="144022"/>
    <lineage>
        <taxon>Bacteria</taxon>
        <taxon>Pseudomonadati</taxon>
        <taxon>Pseudomonadota</taxon>
        <taxon>Alphaproteobacteria</taxon>
        <taxon>Maricaulales</taxon>
        <taxon>Maricaulaceae</taxon>
        <taxon>Maricaulis</taxon>
    </lineage>
</organism>
<evidence type="ECO:0000313" key="4">
    <source>
        <dbReference type="Proteomes" id="UP001143486"/>
    </source>
</evidence>
<feature type="compositionally biased region" description="Basic and acidic residues" evidence="1">
    <location>
        <begin position="27"/>
        <end position="36"/>
    </location>
</feature>
<feature type="signal peptide" evidence="2">
    <location>
        <begin position="1"/>
        <end position="24"/>
    </location>
</feature>
<feature type="region of interest" description="Disordered" evidence="1">
    <location>
        <begin position="87"/>
        <end position="126"/>
    </location>
</feature>
<dbReference type="Proteomes" id="UP001143486">
    <property type="component" value="Unassembled WGS sequence"/>
</dbReference>
<feature type="chain" id="PRO_5040742111" evidence="2">
    <location>
        <begin position="25"/>
        <end position="126"/>
    </location>
</feature>
<dbReference type="AlphaFoldDB" id="A0A9W6IP13"/>
<comment type="caution">
    <text evidence="3">The sequence shown here is derived from an EMBL/GenBank/DDBJ whole genome shotgun (WGS) entry which is preliminary data.</text>
</comment>
<protein>
    <submittedName>
        <fullName evidence="3">Uncharacterized protein</fullName>
    </submittedName>
</protein>
<evidence type="ECO:0000256" key="1">
    <source>
        <dbReference type="SAM" id="MobiDB-lite"/>
    </source>
</evidence>
<dbReference type="EMBL" id="BSFE01000011">
    <property type="protein sequence ID" value="GLK53573.1"/>
    <property type="molecule type" value="Genomic_DNA"/>
</dbReference>
<dbReference type="RefSeq" id="WP_271187917.1">
    <property type="nucleotide sequence ID" value="NZ_BSFE01000011.1"/>
</dbReference>
<evidence type="ECO:0000313" key="3">
    <source>
        <dbReference type="EMBL" id="GLK53573.1"/>
    </source>
</evidence>
<keyword evidence="4" id="KW-1185">Reference proteome</keyword>
<gene>
    <name evidence="3" type="ORF">GCM10017621_30810</name>
</gene>
<sequence>MTHFQAYTTIAAILLASSAAPSFAQEHSGHGEHGAHNEAPQVTMAECHALHEQHMGDAETHGAAMAEMDEEARNRMQACHAMMHADDSMGAHGEQHMHEAHDHGAAHSGHHGTDDAPQAGRSHHNG</sequence>
<name>A0A9W6IP13_9PROT</name>
<evidence type="ECO:0000256" key="2">
    <source>
        <dbReference type="SAM" id="SignalP"/>
    </source>
</evidence>
<keyword evidence="2" id="KW-0732">Signal</keyword>
<feature type="compositionally biased region" description="Basic and acidic residues" evidence="1">
    <location>
        <begin position="87"/>
        <end position="105"/>
    </location>
</feature>
<reference evidence="3" key="2">
    <citation type="submission" date="2023-01" db="EMBL/GenBank/DDBJ databases">
        <authorList>
            <person name="Sun Q."/>
            <person name="Evtushenko L."/>
        </authorList>
    </citation>
    <scope>NUCLEOTIDE SEQUENCE</scope>
    <source>
        <strain evidence="3">VKM B-1513</strain>
    </source>
</reference>
<reference evidence="3" key="1">
    <citation type="journal article" date="2014" name="Int. J. Syst. Evol. Microbiol.">
        <title>Complete genome sequence of Corynebacterium casei LMG S-19264T (=DSM 44701T), isolated from a smear-ripened cheese.</title>
        <authorList>
            <consortium name="US DOE Joint Genome Institute (JGI-PGF)"/>
            <person name="Walter F."/>
            <person name="Albersmeier A."/>
            <person name="Kalinowski J."/>
            <person name="Ruckert C."/>
        </authorList>
    </citation>
    <scope>NUCLEOTIDE SEQUENCE</scope>
    <source>
        <strain evidence="3">VKM B-1513</strain>
    </source>
</reference>
<feature type="region of interest" description="Disordered" evidence="1">
    <location>
        <begin position="24"/>
        <end position="45"/>
    </location>
</feature>
<accession>A0A9W6IP13</accession>
<proteinExistence type="predicted"/>